<evidence type="ECO:0000256" key="1">
    <source>
        <dbReference type="ARBA" id="ARBA00010609"/>
    </source>
</evidence>
<keyword evidence="2" id="KW-0479">Metal-binding</keyword>
<dbReference type="InterPro" id="IPR033138">
    <property type="entry name" value="Cu_oxidase_CS"/>
</dbReference>
<keyword evidence="3" id="KW-0560">Oxidoreductase</keyword>
<comment type="similarity">
    <text evidence="1">Belongs to the multicopper oxidase family.</text>
</comment>
<comment type="caution">
    <text evidence="9">The sequence shown here is derived from an EMBL/GenBank/DDBJ whole genome shotgun (WGS) entry which is preliminary data.</text>
</comment>
<dbReference type="InterPro" id="IPR011706">
    <property type="entry name" value="Cu-oxidase_C"/>
</dbReference>
<dbReference type="InterPro" id="IPR001117">
    <property type="entry name" value="Cu-oxidase_2nd"/>
</dbReference>
<reference evidence="9 10" key="1">
    <citation type="submission" date="2018-05" db="EMBL/GenBank/DDBJ databases">
        <title>Genome sequencing and assembly of the regulated plant pathogen Lachnellula willkommii and related sister species for the development of diagnostic species identification markers.</title>
        <authorList>
            <person name="Giroux E."/>
            <person name="Bilodeau G."/>
        </authorList>
    </citation>
    <scope>NUCLEOTIDE SEQUENCE [LARGE SCALE GENOMIC DNA]</scope>
    <source>
        <strain evidence="9 10">CBS 268.59</strain>
    </source>
</reference>
<proteinExistence type="inferred from homology"/>
<accession>A0A8T9CJW1</accession>
<dbReference type="AlphaFoldDB" id="A0A8T9CJW1"/>
<dbReference type="PANTHER" id="PTHR11709">
    <property type="entry name" value="MULTI-COPPER OXIDASE"/>
    <property type="match status" value="1"/>
</dbReference>
<dbReference type="Pfam" id="PF07732">
    <property type="entry name" value="Cu-oxidase_3"/>
    <property type="match status" value="1"/>
</dbReference>
<evidence type="ECO:0000256" key="5">
    <source>
        <dbReference type="SAM" id="SignalP"/>
    </source>
</evidence>
<name>A0A8T9CJW1_9HELO</name>
<keyword evidence="10" id="KW-1185">Reference proteome</keyword>
<feature type="domain" description="Plastocyanin-like" evidence="8">
    <location>
        <begin position="37"/>
        <end position="152"/>
    </location>
</feature>
<dbReference type="InterPro" id="IPR008972">
    <property type="entry name" value="Cupredoxin"/>
</dbReference>
<keyword evidence="5" id="KW-0732">Signal</keyword>
<dbReference type="Pfam" id="PF00394">
    <property type="entry name" value="Cu-oxidase"/>
    <property type="match status" value="1"/>
</dbReference>
<organism evidence="9 10">
    <name type="scientific">Lachnellula suecica</name>
    <dbReference type="NCBI Taxonomy" id="602035"/>
    <lineage>
        <taxon>Eukaryota</taxon>
        <taxon>Fungi</taxon>
        <taxon>Dikarya</taxon>
        <taxon>Ascomycota</taxon>
        <taxon>Pezizomycotina</taxon>
        <taxon>Leotiomycetes</taxon>
        <taxon>Helotiales</taxon>
        <taxon>Lachnaceae</taxon>
        <taxon>Lachnellula</taxon>
    </lineage>
</organism>
<evidence type="ECO:0000259" key="7">
    <source>
        <dbReference type="Pfam" id="PF07731"/>
    </source>
</evidence>
<dbReference type="Gene3D" id="2.60.40.420">
    <property type="entry name" value="Cupredoxins - blue copper proteins"/>
    <property type="match status" value="3"/>
</dbReference>
<gene>
    <name evidence="9" type="primary">aurL2_0</name>
    <name evidence="9" type="ORF">LSUE1_G002426</name>
</gene>
<dbReference type="OrthoDB" id="2121828at2759"/>
<evidence type="ECO:0000259" key="6">
    <source>
        <dbReference type="Pfam" id="PF00394"/>
    </source>
</evidence>
<feature type="domain" description="Plastocyanin-like" evidence="6">
    <location>
        <begin position="163"/>
        <end position="319"/>
    </location>
</feature>
<dbReference type="SUPFAM" id="SSF49503">
    <property type="entry name" value="Cupredoxins"/>
    <property type="match status" value="3"/>
</dbReference>
<dbReference type="CDD" id="cd13895">
    <property type="entry name" value="CuRO_3_AAO_like_2"/>
    <property type="match status" value="1"/>
</dbReference>
<dbReference type="InterPro" id="IPR002355">
    <property type="entry name" value="Cu_oxidase_Cu_BS"/>
</dbReference>
<dbReference type="NCBIfam" id="TIGR03390">
    <property type="entry name" value="ascorbOXfungal"/>
    <property type="match status" value="1"/>
</dbReference>
<dbReference type="PROSITE" id="PS00079">
    <property type="entry name" value="MULTICOPPER_OXIDASE1"/>
    <property type="match status" value="1"/>
</dbReference>
<evidence type="ECO:0000256" key="2">
    <source>
        <dbReference type="ARBA" id="ARBA00022723"/>
    </source>
</evidence>
<dbReference type="Proteomes" id="UP000469558">
    <property type="component" value="Unassembled WGS sequence"/>
</dbReference>
<dbReference type="InterPro" id="IPR035666">
    <property type="entry name" value="MCO_CuRO_3"/>
</dbReference>
<dbReference type="GO" id="GO:0016491">
    <property type="term" value="F:oxidoreductase activity"/>
    <property type="evidence" value="ECO:0007669"/>
    <property type="project" value="UniProtKB-KW"/>
</dbReference>
<evidence type="ECO:0000313" key="10">
    <source>
        <dbReference type="Proteomes" id="UP000469558"/>
    </source>
</evidence>
<dbReference type="InterPro" id="IPR045087">
    <property type="entry name" value="Cu-oxidase_fam"/>
</dbReference>
<dbReference type="GO" id="GO:0005507">
    <property type="term" value="F:copper ion binding"/>
    <property type="evidence" value="ECO:0007669"/>
    <property type="project" value="InterPro"/>
</dbReference>
<keyword evidence="4" id="KW-0186">Copper</keyword>
<evidence type="ECO:0000256" key="4">
    <source>
        <dbReference type="ARBA" id="ARBA00023008"/>
    </source>
</evidence>
<feature type="domain" description="Plastocyanin-like" evidence="7">
    <location>
        <begin position="414"/>
        <end position="564"/>
    </location>
</feature>
<evidence type="ECO:0000256" key="3">
    <source>
        <dbReference type="ARBA" id="ARBA00023002"/>
    </source>
</evidence>
<protein>
    <submittedName>
        <fullName evidence="9">Multicopper oxidase</fullName>
    </submittedName>
</protein>
<dbReference type="InterPro" id="IPR011707">
    <property type="entry name" value="Cu-oxidase-like_N"/>
</dbReference>
<dbReference type="InterPro" id="IPR017762">
    <property type="entry name" value="Multicopper_oxidase_fun"/>
</dbReference>
<evidence type="ECO:0000313" key="9">
    <source>
        <dbReference type="EMBL" id="TVY83023.1"/>
    </source>
</evidence>
<dbReference type="PANTHER" id="PTHR11709:SF394">
    <property type="entry name" value="FI03373P-RELATED"/>
    <property type="match status" value="1"/>
</dbReference>
<feature type="signal peptide" evidence="5">
    <location>
        <begin position="1"/>
        <end position="19"/>
    </location>
</feature>
<dbReference type="EMBL" id="QGMK01000244">
    <property type="protein sequence ID" value="TVY83023.1"/>
    <property type="molecule type" value="Genomic_DNA"/>
</dbReference>
<dbReference type="PROSITE" id="PS00080">
    <property type="entry name" value="MULTICOPPER_OXIDASE2"/>
    <property type="match status" value="1"/>
</dbReference>
<dbReference type="Pfam" id="PF07731">
    <property type="entry name" value="Cu-oxidase_2"/>
    <property type="match status" value="1"/>
</dbReference>
<sequence>MYLVRICLAYLHLITVATSLDTHSHDDSFTPDAVLRVTRQNTSIGGINRYTTLVNNSLPGPPLRIPENQVVWIRVYNDMTDDNLTMHWHGLAQAAYPFSDGTPLASQWPIPPLHFFDYELQTPNDTAGSYYYHSHVGFQTSTAAGPLIVEDPVAPPYEFDGERIIFLQEFWNHTDQEIVKGLESTPLNWPGETNGWLINGKTISDWGAVNRSSEALSVIDIEPGKKYRFRCIAATSLSLAIFAFENHTSFDIIEADGSYTQPNTVNLLQMGSGQRYDVLFQAKTCDELKQLGKLDYYMQLESRERLSVVTNYAVLRYTNSCNFTGSAAKNVSTKSNPDEPPLVLPPTINGFLDYALKPIIPNNFPSASEVTRRVIINIQLIEDQYYTWLDNGIDWTEDGSDPLNHTTPAEPYLVSLYNNQTANLPNYEAAVNAGGLDPVTKTYPAKIGEVIEIVFQQLGAHTYDGEVGGSLDFHPWHAHGNHFWDAGGGDGVWNSSVVEQQLAGTQPVLRDTTILYRYNESTGVDEKKGWRVWRLRIDDPGVWMVHCHTLQHMIMGMQTVWVHGDAKDILTVPRPDVEGYLTYGGNVNGNSSHAPQVLHFSELDGA</sequence>
<evidence type="ECO:0000259" key="8">
    <source>
        <dbReference type="Pfam" id="PF07732"/>
    </source>
</evidence>
<feature type="chain" id="PRO_5035792443" evidence="5">
    <location>
        <begin position="20"/>
        <end position="606"/>
    </location>
</feature>